<evidence type="ECO:0000313" key="4">
    <source>
        <dbReference type="Proteomes" id="UP001241472"/>
    </source>
</evidence>
<dbReference type="NCBIfam" id="TIGR02385">
    <property type="entry name" value="RelE_StbE"/>
    <property type="match status" value="1"/>
</dbReference>
<dbReference type="InterPro" id="IPR051803">
    <property type="entry name" value="TA_system_RelE-like_toxin"/>
</dbReference>
<reference evidence="3 4" key="1">
    <citation type="submission" date="2023-07" db="EMBL/GenBank/DDBJ databases">
        <title>Sorghum-associated microbial communities from plants grown in Nebraska, USA.</title>
        <authorList>
            <person name="Schachtman D."/>
        </authorList>
    </citation>
    <scope>NUCLEOTIDE SEQUENCE [LARGE SCALE GENOMIC DNA]</scope>
    <source>
        <strain evidence="3 4">DS1307</strain>
    </source>
</reference>
<dbReference type="Pfam" id="PF05016">
    <property type="entry name" value="ParE_toxin"/>
    <property type="match status" value="1"/>
</dbReference>
<dbReference type="Gene3D" id="3.30.2310.20">
    <property type="entry name" value="RelE-like"/>
    <property type="match status" value="1"/>
</dbReference>
<evidence type="ECO:0000256" key="1">
    <source>
        <dbReference type="ARBA" id="ARBA00006226"/>
    </source>
</evidence>
<accession>A0ABT9PY93</accession>
<dbReference type="RefSeq" id="WP_306837092.1">
    <property type="nucleotide sequence ID" value="NZ_JAUSRF010000012.1"/>
</dbReference>
<comment type="similarity">
    <text evidence="1">Belongs to the RelE toxin family.</text>
</comment>
<dbReference type="PANTHER" id="PTHR33755:SF6">
    <property type="entry name" value="PLASMID STABILIZATION SYSTEM PROTEIN"/>
    <property type="match status" value="1"/>
</dbReference>
<dbReference type="Proteomes" id="UP001241472">
    <property type="component" value="Unassembled WGS sequence"/>
</dbReference>
<dbReference type="InterPro" id="IPR007712">
    <property type="entry name" value="RelE/ParE_toxin"/>
</dbReference>
<comment type="caution">
    <text evidence="3">The sequence shown here is derived from an EMBL/GenBank/DDBJ whole genome shotgun (WGS) entry which is preliminary data.</text>
</comment>
<evidence type="ECO:0000313" key="3">
    <source>
        <dbReference type="EMBL" id="MDP9838834.1"/>
    </source>
</evidence>
<organism evidence="3 4">
    <name type="scientific">Neorhizobium huautlense</name>
    <dbReference type="NCBI Taxonomy" id="67774"/>
    <lineage>
        <taxon>Bacteria</taxon>
        <taxon>Pseudomonadati</taxon>
        <taxon>Pseudomonadota</taxon>
        <taxon>Alphaproteobacteria</taxon>
        <taxon>Hyphomicrobiales</taxon>
        <taxon>Rhizobiaceae</taxon>
        <taxon>Rhizobium/Agrobacterium group</taxon>
        <taxon>Neorhizobium</taxon>
    </lineage>
</organism>
<keyword evidence="2" id="KW-1277">Toxin-antitoxin system</keyword>
<keyword evidence="4" id="KW-1185">Reference proteome</keyword>
<gene>
    <name evidence="3" type="ORF">J2T09_003606</name>
</gene>
<dbReference type="InterPro" id="IPR035093">
    <property type="entry name" value="RelE/ParE_toxin_dom_sf"/>
</dbReference>
<sequence>MKIIWTPLGSKDRDDVYDFIEAENPSAAMTMDASIEKHLSHLALHPKLGRPGRIAGTREFVVHPHYMIIYDIEADHIRVLRLLHTARKWPPPKP</sequence>
<proteinExistence type="inferred from homology"/>
<dbReference type="PANTHER" id="PTHR33755">
    <property type="entry name" value="TOXIN PARE1-RELATED"/>
    <property type="match status" value="1"/>
</dbReference>
<evidence type="ECO:0000256" key="2">
    <source>
        <dbReference type="ARBA" id="ARBA00022649"/>
    </source>
</evidence>
<protein>
    <submittedName>
        <fullName evidence="3">Addiction module RelE/StbE family toxin</fullName>
    </submittedName>
</protein>
<dbReference type="EMBL" id="JAUSRF010000012">
    <property type="protein sequence ID" value="MDP9838834.1"/>
    <property type="molecule type" value="Genomic_DNA"/>
</dbReference>
<name>A0ABT9PY93_9HYPH</name>